<organism evidence="7 8">
    <name type="scientific">Glaciecola petra</name>
    <dbReference type="NCBI Taxonomy" id="3075602"/>
    <lineage>
        <taxon>Bacteria</taxon>
        <taxon>Pseudomonadati</taxon>
        <taxon>Pseudomonadota</taxon>
        <taxon>Gammaproteobacteria</taxon>
        <taxon>Alteromonadales</taxon>
        <taxon>Alteromonadaceae</taxon>
        <taxon>Glaciecola</taxon>
    </lineage>
</organism>
<dbReference type="RefSeq" id="WP_311366780.1">
    <property type="nucleotide sequence ID" value="NZ_JAVRHX010000001.1"/>
</dbReference>
<keyword evidence="4 7" id="KW-0456">Lyase</keyword>
<dbReference type="InterPro" id="IPR051798">
    <property type="entry name" value="Class-II_PLP-Dep_Aminotrans"/>
</dbReference>
<comment type="similarity">
    <text evidence="5">Belongs to the class-II pyridoxal-phosphate-dependent aminotransferase family. MalY/PatB cystathionine beta-lyase subfamily.</text>
</comment>
<comment type="caution">
    <text evidence="7">The sequence shown here is derived from an EMBL/GenBank/DDBJ whole genome shotgun (WGS) entry which is preliminary data.</text>
</comment>
<dbReference type="Pfam" id="PF00155">
    <property type="entry name" value="Aminotran_1_2"/>
    <property type="match status" value="1"/>
</dbReference>
<dbReference type="PANTHER" id="PTHR43525">
    <property type="entry name" value="PROTEIN MALY"/>
    <property type="match status" value="1"/>
</dbReference>
<evidence type="ECO:0000256" key="5">
    <source>
        <dbReference type="ARBA" id="ARBA00037974"/>
    </source>
</evidence>
<dbReference type="InterPro" id="IPR015422">
    <property type="entry name" value="PyrdxlP-dep_Trfase_small"/>
</dbReference>
<dbReference type="InterPro" id="IPR015421">
    <property type="entry name" value="PyrdxlP-dep_Trfase_major"/>
</dbReference>
<dbReference type="Gene3D" id="3.90.1150.10">
    <property type="entry name" value="Aspartate Aminotransferase, domain 1"/>
    <property type="match status" value="1"/>
</dbReference>
<dbReference type="CDD" id="cd00609">
    <property type="entry name" value="AAT_like"/>
    <property type="match status" value="1"/>
</dbReference>
<gene>
    <name evidence="7" type="ORF">RM552_00180</name>
</gene>
<dbReference type="EMBL" id="JAVRHX010000001">
    <property type="protein sequence ID" value="MDT0593255.1"/>
    <property type="molecule type" value="Genomic_DNA"/>
</dbReference>
<dbReference type="InterPro" id="IPR004839">
    <property type="entry name" value="Aminotransferase_I/II_large"/>
</dbReference>
<reference evidence="7 8" key="1">
    <citation type="submission" date="2023-09" db="EMBL/GenBank/DDBJ databases">
        <authorList>
            <person name="Rey-Velasco X."/>
        </authorList>
    </citation>
    <scope>NUCLEOTIDE SEQUENCE [LARGE SCALE GENOMIC DNA]</scope>
    <source>
        <strain evidence="7 8">P117</strain>
    </source>
</reference>
<dbReference type="Gene3D" id="3.40.640.10">
    <property type="entry name" value="Type I PLP-dependent aspartate aminotransferase-like (Major domain)"/>
    <property type="match status" value="1"/>
</dbReference>
<name>A0ABU2ZLI1_9ALTE</name>
<comment type="cofactor">
    <cofactor evidence="1">
        <name>pyridoxal 5'-phosphate</name>
        <dbReference type="ChEBI" id="CHEBI:597326"/>
    </cofactor>
</comment>
<feature type="domain" description="Aminotransferase class I/classII large" evidence="6">
    <location>
        <begin position="50"/>
        <end position="386"/>
    </location>
</feature>
<evidence type="ECO:0000256" key="3">
    <source>
        <dbReference type="ARBA" id="ARBA00022898"/>
    </source>
</evidence>
<evidence type="ECO:0000313" key="7">
    <source>
        <dbReference type="EMBL" id="MDT0593255.1"/>
    </source>
</evidence>
<sequence>MSERKWESPRFDNSIFDKTPDRSGSFSFKWERYKNQNILPVWVADTEFKCATAILEALKSRVEHGILGYTLPAQYSPANEAVKHWCQQEYAWSIETDWIVWTPGVVPAFNMACQAFCKKGDAVMVQSPNYPPLLAAPSINGLTRVDIPTIEKNQRWSIDLDELQKQAARPECKLFIMCNPMNPVGSVLNDAELARIASICKENNVVLCSDEIHCDLILNEQCKHVPAGKLDLISEQSVTLMAASKTFNIAGLGTSFAIIPDPKVRARFVKSSAGIVPWVNILGLVATEAAFTQCKDWHTQELAYLRNNRDYLVAEINAIDGLRALTPEATYLLWVDGSGLSIDNPQQWCEQKGVGPSPGKDFLAPGFFRINFGCSMAFLQQVVKRLSQ</sequence>
<evidence type="ECO:0000256" key="2">
    <source>
        <dbReference type="ARBA" id="ARBA00012224"/>
    </source>
</evidence>
<evidence type="ECO:0000313" key="8">
    <source>
        <dbReference type="Proteomes" id="UP001253545"/>
    </source>
</evidence>
<protein>
    <recommendedName>
        <fullName evidence="2">cysteine-S-conjugate beta-lyase</fullName>
        <ecNumber evidence="2">4.4.1.13</ecNumber>
    </recommendedName>
</protein>
<proteinExistence type="inferred from homology"/>
<dbReference type="SUPFAM" id="SSF53383">
    <property type="entry name" value="PLP-dependent transferases"/>
    <property type="match status" value="1"/>
</dbReference>
<evidence type="ECO:0000256" key="1">
    <source>
        <dbReference type="ARBA" id="ARBA00001933"/>
    </source>
</evidence>
<dbReference type="EC" id="4.4.1.13" evidence="2"/>
<dbReference type="InterPro" id="IPR027619">
    <property type="entry name" value="C-S_lyase_PatB-like"/>
</dbReference>
<keyword evidence="3" id="KW-0663">Pyridoxal phosphate</keyword>
<accession>A0ABU2ZLI1</accession>
<dbReference type="Proteomes" id="UP001253545">
    <property type="component" value="Unassembled WGS sequence"/>
</dbReference>
<dbReference type="GO" id="GO:0016829">
    <property type="term" value="F:lyase activity"/>
    <property type="evidence" value="ECO:0007669"/>
    <property type="project" value="UniProtKB-KW"/>
</dbReference>
<evidence type="ECO:0000256" key="4">
    <source>
        <dbReference type="ARBA" id="ARBA00023239"/>
    </source>
</evidence>
<dbReference type="InterPro" id="IPR015424">
    <property type="entry name" value="PyrdxlP-dep_Trfase"/>
</dbReference>
<dbReference type="PANTHER" id="PTHR43525:SF1">
    <property type="entry name" value="PROTEIN MALY"/>
    <property type="match status" value="1"/>
</dbReference>
<evidence type="ECO:0000259" key="6">
    <source>
        <dbReference type="Pfam" id="PF00155"/>
    </source>
</evidence>
<keyword evidence="8" id="KW-1185">Reference proteome</keyword>
<dbReference type="NCBIfam" id="TIGR04350">
    <property type="entry name" value="C_S_lyase_PatB"/>
    <property type="match status" value="1"/>
</dbReference>